<evidence type="ECO:0000256" key="10">
    <source>
        <dbReference type="RuleBase" id="RU367032"/>
    </source>
</evidence>
<evidence type="ECO:0000256" key="1">
    <source>
        <dbReference type="ARBA" id="ARBA00005443"/>
    </source>
</evidence>
<feature type="region of interest" description="Disordered" evidence="11">
    <location>
        <begin position="230"/>
        <end position="251"/>
    </location>
</feature>
<evidence type="ECO:0000259" key="12">
    <source>
        <dbReference type="Pfam" id="PF04695"/>
    </source>
</evidence>
<dbReference type="GO" id="GO:1990429">
    <property type="term" value="C:peroxisomal importomer complex"/>
    <property type="evidence" value="ECO:0007669"/>
    <property type="project" value="TreeGrafter"/>
</dbReference>
<dbReference type="EMBL" id="GIBP01006680">
    <property type="protein sequence ID" value="NDV35649.1"/>
    <property type="molecule type" value="Transcribed_RNA"/>
</dbReference>
<evidence type="ECO:0000256" key="11">
    <source>
        <dbReference type="SAM" id="MobiDB-lite"/>
    </source>
</evidence>
<evidence type="ECO:0000256" key="2">
    <source>
        <dbReference type="ARBA" id="ARBA00022448"/>
    </source>
</evidence>
<comment type="similarity">
    <text evidence="1 10">Belongs to the peroxin-14 family.</text>
</comment>
<keyword evidence="4" id="KW-0811">Translocation</keyword>
<keyword evidence="3 10" id="KW-0653">Protein transport</keyword>
<feature type="compositionally biased region" description="Basic and acidic residues" evidence="11">
    <location>
        <begin position="230"/>
        <end position="240"/>
    </location>
</feature>
<protein>
    <recommendedName>
        <fullName evidence="7 10">Peroxisomal membrane protein PEX14</fullName>
    </recommendedName>
    <alternativeName>
        <fullName evidence="8 10">Peroxin-14</fullName>
    </alternativeName>
</protein>
<proteinExistence type="inferred from homology"/>
<evidence type="ECO:0000256" key="4">
    <source>
        <dbReference type="ARBA" id="ARBA00023010"/>
    </source>
</evidence>
<feature type="region of interest" description="Disordered" evidence="11">
    <location>
        <begin position="47"/>
        <end position="80"/>
    </location>
</feature>
<evidence type="ECO:0000256" key="9">
    <source>
        <dbReference type="ARBA" id="ARBA00046271"/>
    </source>
</evidence>
<evidence type="ECO:0000256" key="8">
    <source>
        <dbReference type="ARBA" id="ARBA00029691"/>
    </source>
</evidence>
<feature type="domain" description="Peroxisome membrane anchor protein Pex14p N-terminal" evidence="12">
    <location>
        <begin position="4"/>
        <end position="45"/>
    </location>
</feature>
<evidence type="ECO:0000313" key="13">
    <source>
        <dbReference type="EMBL" id="NDV35649.1"/>
    </source>
</evidence>
<name>A0A6B2LF10_9EUKA</name>
<evidence type="ECO:0000256" key="6">
    <source>
        <dbReference type="ARBA" id="ARBA00023140"/>
    </source>
</evidence>
<dbReference type="Gene3D" id="1.10.10.10">
    <property type="entry name" value="Winged helix-like DNA-binding domain superfamily/Winged helix DNA-binding domain"/>
    <property type="match status" value="1"/>
</dbReference>
<dbReference type="PANTHER" id="PTHR23058:SF0">
    <property type="entry name" value="PEROXISOMAL MEMBRANE PROTEIN PEX14"/>
    <property type="match status" value="1"/>
</dbReference>
<dbReference type="Pfam" id="PF04695">
    <property type="entry name" value="Pex14_N"/>
    <property type="match status" value="1"/>
</dbReference>
<feature type="compositionally biased region" description="Pro residues" evidence="11">
    <location>
        <begin position="55"/>
        <end position="80"/>
    </location>
</feature>
<comment type="function">
    <text evidence="10">Component of the PEX13-PEX14 docking complex, a translocon channel that specifically mediates the import of peroxisomal cargo proteins bound to PEX5 receptor. The PEX13-PEX14 docking complex forms a large import pore which can be opened to a diameter of about 9 nm. Mechanistically, PEX5 receptor along with cargo proteins associates with the PEX14 subunit of the PEX13-PEX14 docking complex in the cytosol, leading to the insertion of the receptor into the organelle membrane with the concomitant translocation of the cargo into the peroxisome matrix.</text>
</comment>
<sequence>MSVREEYIKNAVDFLTDPRIVTSSDDKKRKFLTSKGLTNEEIEEAYKRAGVKPSSPDPPTQPQAPPTYPQAPSYPSPSVPVRPPLAYPKRAPQEIEIPWKTMAFVVLWMSTLSSVMFHFIRKYIVPLFWKPKKENTEKNYVEQMALIHQQVTTLSKQQLQLSSDIKDSLVLVKEYLVKMETANTTNKLFLQYKESEEETKLASLKKEISEIKFLVPTLIQKKEAETKELKEKLSDLEKKSPSPSPLDGKQQ</sequence>
<dbReference type="InterPro" id="IPR025655">
    <property type="entry name" value="PEX14"/>
</dbReference>
<keyword evidence="2 10" id="KW-0813">Transport</keyword>
<organism evidence="13">
    <name type="scientific">Arcella intermedia</name>
    <dbReference type="NCBI Taxonomy" id="1963864"/>
    <lineage>
        <taxon>Eukaryota</taxon>
        <taxon>Amoebozoa</taxon>
        <taxon>Tubulinea</taxon>
        <taxon>Elardia</taxon>
        <taxon>Arcellinida</taxon>
        <taxon>Sphaerothecina</taxon>
        <taxon>Arcellidae</taxon>
        <taxon>Arcella</taxon>
    </lineage>
</organism>
<evidence type="ECO:0000256" key="5">
    <source>
        <dbReference type="ARBA" id="ARBA00023136"/>
    </source>
</evidence>
<evidence type="ECO:0000256" key="7">
    <source>
        <dbReference type="ARBA" id="ARBA00029502"/>
    </source>
</evidence>
<dbReference type="GO" id="GO:0005778">
    <property type="term" value="C:peroxisomal membrane"/>
    <property type="evidence" value="ECO:0007669"/>
    <property type="project" value="UniProtKB-SubCell"/>
</dbReference>
<reference evidence="13" key="1">
    <citation type="journal article" date="2020" name="J. Eukaryot. Microbiol.">
        <title>De novo Sequencing, Assembly and Annotation of the Transcriptome for the Free-Living Testate Amoeba Arcella intermedia.</title>
        <authorList>
            <person name="Ribeiro G.M."/>
            <person name="Porfirio-Sousa A.L."/>
            <person name="Maurer-Alcala X.X."/>
            <person name="Katz L.A."/>
            <person name="Lahr D.J.G."/>
        </authorList>
    </citation>
    <scope>NUCLEOTIDE SEQUENCE</scope>
</reference>
<dbReference type="AlphaFoldDB" id="A0A6B2LF10"/>
<evidence type="ECO:0000256" key="3">
    <source>
        <dbReference type="ARBA" id="ARBA00022927"/>
    </source>
</evidence>
<dbReference type="GO" id="GO:0016560">
    <property type="term" value="P:protein import into peroxisome matrix, docking"/>
    <property type="evidence" value="ECO:0007669"/>
    <property type="project" value="UniProtKB-UniRule"/>
</dbReference>
<dbReference type="PANTHER" id="PTHR23058">
    <property type="entry name" value="PEROXISOMAL MEMBRANE PROTEIN PEX14"/>
    <property type="match status" value="1"/>
</dbReference>
<dbReference type="InterPro" id="IPR006785">
    <property type="entry name" value="Pex14_N"/>
</dbReference>
<dbReference type="GO" id="GO:0005102">
    <property type="term" value="F:signaling receptor binding"/>
    <property type="evidence" value="ECO:0007669"/>
    <property type="project" value="TreeGrafter"/>
</dbReference>
<dbReference type="InterPro" id="IPR036388">
    <property type="entry name" value="WH-like_DNA-bd_sf"/>
</dbReference>
<accession>A0A6B2LF10</accession>
<keyword evidence="6 10" id="KW-0576">Peroxisome</keyword>
<comment type="subcellular location">
    <subcellularLocation>
        <location evidence="9 10">Peroxisome membrane</location>
    </subcellularLocation>
</comment>
<keyword evidence="5 10" id="KW-0472">Membrane</keyword>